<dbReference type="InParanoid" id="A0A2R5H175"/>
<dbReference type="GO" id="GO:0016301">
    <property type="term" value="F:kinase activity"/>
    <property type="evidence" value="ECO:0007669"/>
    <property type="project" value="UniProtKB-KW"/>
</dbReference>
<sequence>MSVTLVLQLAREGVSLLEDAVACKRKAAHLKTVLERLASRLEQLQEVDINVTQLEAELRDLLDLLKPYFGDSARRGLAVKARLLFQAKIIRQALTEAEQHLQTCLQLCQLDLQLRQLSGAPQDQDDEILAEEANDDEDARNDLFGVLELLRERGLLEEDPEEVILLLQDNPQIDFGAVLSGQLGTRHQRQALERLSISLVQAEEFEAASLSSDQAYVKAPLQVLGEGQFGQVVLGALRRSDGSEVETAVKRVKPNGRRMQLREQQALMREAAS</sequence>
<keyword evidence="3" id="KW-0418">Kinase</keyword>
<gene>
    <name evidence="3" type="ORF">FCC1311_107652</name>
</gene>
<feature type="coiled-coil region" evidence="2">
    <location>
        <begin position="27"/>
        <end position="64"/>
    </location>
</feature>
<name>A0A2R5H175_9STRA</name>
<feature type="binding site" evidence="1">
    <location>
        <position position="250"/>
    </location>
    <ligand>
        <name>ATP</name>
        <dbReference type="ChEBI" id="CHEBI:30616"/>
    </ligand>
</feature>
<dbReference type="PROSITE" id="PS00107">
    <property type="entry name" value="PROTEIN_KINASE_ATP"/>
    <property type="match status" value="1"/>
</dbReference>
<keyword evidence="1" id="KW-0547">Nucleotide-binding</keyword>
<comment type="caution">
    <text evidence="3">The sequence shown here is derived from an EMBL/GenBank/DDBJ whole genome shotgun (WGS) entry which is preliminary data.</text>
</comment>
<dbReference type="Gene3D" id="3.30.200.20">
    <property type="entry name" value="Phosphorylase Kinase, domain 1"/>
    <property type="match status" value="1"/>
</dbReference>
<keyword evidence="3" id="KW-0808">Transferase</keyword>
<evidence type="ECO:0000313" key="4">
    <source>
        <dbReference type="Proteomes" id="UP000241890"/>
    </source>
</evidence>
<proteinExistence type="predicted"/>
<reference evidence="3 4" key="1">
    <citation type="submission" date="2017-12" db="EMBL/GenBank/DDBJ databases">
        <title>Sequencing, de novo assembly and annotation of complete genome of a new Thraustochytrid species, strain FCC1311.</title>
        <authorList>
            <person name="Sedici K."/>
            <person name="Godart F."/>
            <person name="Aiese Cigliano R."/>
            <person name="Sanseverino W."/>
            <person name="Barakat M."/>
            <person name="Ortet P."/>
            <person name="Marechal E."/>
            <person name="Cagnac O."/>
            <person name="Amato A."/>
        </authorList>
    </citation>
    <scope>NUCLEOTIDE SEQUENCE [LARGE SCALE GENOMIC DNA]</scope>
</reference>
<protein>
    <submittedName>
        <fullName evidence="3">Tyrosine-protein kinase Mer</fullName>
    </submittedName>
</protein>
<organism evidence="3 4">
    <name type="scientific">Hondaea fermentalgiana</name>
    <dbReference type="NCBI Taxonomy" id="2315210"/>
    <lineage>
        <taxon>Eukaryota</taxon>
        <taxon>Sar</taxon>
        <taxon>Stramenopiles</taxon>
        <taxon>Bigyra</taxon>
        <taxon>Labyrinthulomycetes</taxon>
        <taxon>Thraustochytrida</taxon>
        <taxon>Thraustochytriidae</taxon>
        <taxon>Hondaea</taxon>
    </lineage>
</organism>
<dbReference type="GO" id="GO:0005524">
    <property type="term" value="F:ATP binding"/>
    <property type="evidence" value="ECO:0007669"/>
    <property type="project" value="UniProtKB-UniRule"/>
</dbReference>
<dbReference type="InterPro" id="IPR017441">
    <property type="entry name" value="Protein_kinase_ATP_BS"/>
</dbReference>
<keyword evidence="2" id="KW-0175">Coiled coil</keyword>
<dbReference type="EMBL" id="BEYU01000199">
    <property type="protein sequence ID" value="GBG34541.1"/>
    <property type="molecule type" value="Genomic_DNA"/>
</dbReference>
<dbReference type="Proteomes" id="UP000241890">
    <property type="component" value="Unassembled WGS sequence"/>
</dbReference>
<evidence type="ECO:0000313" key="3">
    <source>
        <dbReference type="EMBL" id="GBG34541.1"/>
    </source>
</evidence>
<dbReference type="AlphaFoldDB" id="A0A2R5H175"/>
<keyword evidence="4" id="KW-1185">Reference proteome</keyword>
<dbReference type="SUPFAM" id="SSF56112">
    <property type="entry name" value="Protein kinase-like (PK-like)"/>
    <property type="match status" value="1"/>
</dbReference>
<accession>A0A2R5H175</accession>
<evidence type="ECO:0000256" key="1">
    <source>
        <dbReference type="PROSITE-ProRule" id="PRU10141"/>
    </source>
</evidence>
<dbReference type="InterPro" id="IPR011009">
    <property type="entry name" value="Kinase-like_dom_sf"/>
</dbReference>
<evidence type="ECO:0000256" key="2">
    <source>
        <dbReference type="SAM" id="Coils"/>
    </source>
</evidence>
<keyword evidence="1" id="KW-0067">ATP-binding</keyword>